<dbReference type="AlphaFoldDB" id="A0A9W9ASP1"/>
<feature type="signal peptide" evidence="1">
    <location>
        <begin position="1"/>
        <end position="18"/>
    </location>
</feature>
<gene>
    <name evidence="2" type="ORF">J3R30DRAFT_851357</name>
</gene>
<evidence type="ECO:0000313" key="3">
    <source>
        <dbReference type="Proteomes" id="UP001150266"/>
    </source>
</evidence>
<organism evidence="2 3">
    <name type="scientific">Lentinula aciculospora</name>
    <dbReference type="NCBI Taxonomy" id="153920"/>
    <lineage>
        <taxon>Eukaryota</taxon>
        <taxon>Fungi</taxon>
        <taxon>Dikarya</taxon>
        <taxon>Basidiomycota</taxon>
        <taxon>Agaricomycotina</taxon>
        <taxon>Agaricomycetes</taxon>
        <taxon>Agaricomycetidae</taxon>
        <taxon>Agaricales</taxon>
        <taxon>Marasmiineae</taxon>
        <taxon>Omphalotaceae</taxon>
        <taxon>Lentinula</taxon>
    </lineage>
</organism>
<keyword evidence="1" id="KW-0732">Signal</keyword>
<evidence type="ECO:0000313" key="2">
    <source>
        <dbReference type="EMBL" id="KAJ4487802.1"/>
    </source>
</evidence>
<feature type="chain" id="PRO_5040891251" evidence="1">
    <location>
        <begin position="19"/>
        <end position="175"/>
    </location>
</feature>
<keyword evidence="3" id="KW-1185">Reference proteome</keyword>
<accession>A0A9W9ASP1</accession>
<comment type="caution">
    <text evidence="2">The sequence shown here is derived from an EMBL/GenBank/DDBJ whole genome shotgun (WGS) entry which is preliminary data.</text>
</comment>
<dbReference type="OrthoDB" id="2935003at2759"/>
<dbReference type="Proteomes" id="UP001150266">
    <property type="component" value="Unassembled WGS sequence"/>
</dbReference>
<reference evidence="2" key="1">
    <citation type="submission" date="2022-08" db="EMBL/GenBank/DDBJ databases">
        <title>A Global Phylogenomic Analysis of the Shiitake Genus Lentinula.</title>
        <authorList>
            <consortium name="DOE Joint Genome Institute"/>
            <person name="Sierra-Patev S."/>
            <person name="Min B."/>
            <person name="Naranjo-Ortiz M."/>
            <person name="Looney B."/>
            <person name="Konkel Z."/>
            <person name="Slot J.C."/>
            <person name="Sakamoto Y."/>
            <person name="Steenwyk J.L."/>
            <person name="Rokas A."/>
            <person name="Carro J."/>
            <person name="Camarero S."/>
            <person name="Ferreira P."/>
            <person name="Molpeceres G."/>
            <person name="Ruiz-Duenas F.J."/>
            <person name="Serrano A."/>
            <person name="Henrissat B."/>
            <person name="Drula E."/>
            <person name="Hughes K.W."/>
            <person name="Mata J.L."/>
            <person name="Ishikawa N.K."/>
            <person name="Vargas-Isla R."/>
            <person name="Ushijima S."/>
            <person name="Smith C.A."/>
            <person name="Ahrendt S."/>
            <person name="Andreopoulos W."/>
            <person name="He G."/>
            <person name="Labutti K."/>
            <person name="Lipzen A."/>
            <person name="Ng V."/>
            <person name="Riley R."/>
            <person name="Sandor L."/>
            <person name="Barry K."/>
            <person name="Martinez A.T."/>
            <person name="Xiao Y."/>
            <person name="Gibbons J.G."/>
            <person name="Terashima K."/>
            <person name="Grigoriev I.V."/>
            <person name="Hibbett D.S."/>
        </authorList>
    </citation>
    <scope>NUCLEOTIDE SEQUENCE</scope>
    <source>
        <strain evidence="2">JLM2183</strain>
    </source>
</reference>
<evidence type="ECO:0000256" key="1">
    <source>
        <dbReference type="SAM" id="SignalP"/>
    </source>
</evidence>
<dbReference type="EMBL" id="JAOTPV010000002">
    <property type="protein sequence ID" value="KAJ4487802.1"/>
    <property type="molecule type" value="Genomic_DNA"/>
</dbReference>
<name>A0A9W9ASP1_9AGAR</name>
<sequence length="175" mass="20072">MRFYAVLVISSLLATVFAAPHAQHRDISTGLERKGQETPHAAYGDPAKFSAQVASAKSTGSFPMIKLNENDIGTELINKHDYTRFDYNLNQYNGEHNLILRQFGKGQLREFQEEIERIKNEEKGKAVSRYIVSGIYYDTRNCKLLAVAQWKWIKNRYLTYVIILRKNESSPSPNV</sequence>
<proteinExistence type="predicted"/>
<protein>
    <submittedName>
        <fullName evidence="2">Uncharacterized protein</fullName>
    </submittedName>
</protein>